<dbReference type="KEGG" id="bcw:Q7M_1304"/>
<sequence length="29" mass="2964">MARGANVVVAVGDKGGDKAALIVLCMLYK</sequence>
<accession>I0FF04</accession>
<dbReference type="HOGENOM" id="CLU_3408846_0_0_12"/>
<keyword evidence="1" id="KW-0614">Plasmid</keyword>
<name>I0FF04_BORCA</name>
<evidence type="ECO:0000313" key="1">
    <source>
        <dbReference type="EMBL" id="AFI32060.1"/>
    </source>
</evidence>
<proteinExistence type="predicted"/>
<dbReference type="Proteomes" id="UP000005212">
    <property type="component" value="Plasmid unnamed25"/>
</dbReference>
<dbReference type="AlphaFoldDB" id="I0FF04"/>
<dbReference type="EMBL" id="CP003451">
    <property type="protein sequence ID" value="AFI32060.1"/>
    <property type="molecule type" value="Genomic_DNA"/>
</dbReference>
<evidence type="ECO:0000313" key="2">
    <source>
        <dbReference type="Proteomes" id="UP000005212"/>
    </source>
</evidence>
<reference evidence="1 2" key="1">
    <citation type="journal article" date="2012" name="J. Bacteriol.">
        <title>Complete Genome Sequence of Borrelia crocidurae.</title>
        <authorList>
            <person name="Elbir H."/>
            <person name="Gimenez G."/>
            <person name="Robert C."/>
            <person name="Bergstrom S."/>
            <person name="Cutler S."/>
            <person name="Raoult D."/>
            <person name="Drancourt M."/>
        </authorList>
    </citation>
    <scope>NUCLEOTIDE SEQUENCE [LARGE SCALE GENOMIC DNA]</scope>
    <source>
        <strain evidence="1 2">Achema</strain>
        <plasmid evidence="2">unnamed25</plasmid>
    </source>
</reference>
<protein>
    <submittedName>
        <fullName evidence="1">Uncharacterized protein</fullName>
    </submittedName>
</protein>
<organism evidence="1 2">
    <name type="scientific">Borrelia crocidurae (strain Achema)</name>
    <dbReference type="NCBI Taxonomy" id="1155096"/>
    <lineage>
        <taxon>Bacteria</taxon>
        <taxon>Pseudomonadati</taxon>
        <taxon>Spirochaetota</taxon>
        <taxon>Spirochaetia</taxon>
        <taxon>Spirochaetales</taxon>
        <taxon>Borreliaceae</taxon>
        <taxon>Borrelia</taxon>
    </lineage>
</organism>
<gene>
    <name evidence="1" type="ordered locus">Q7M_1304</name>
</gene>
<geneLocation type="plasmid" evidence="2">
    <name>unnamed25</name>
</geneLocation>
<reference evidence="2" key="2">
    <citation type="submission" date="2012-03" db="EMBL/GenBank/DDBJ databases">
        <title>Complete genome sequence of Borrelia crocidurae.</title>
        <authorList>
            <person name="Elbir H."/>
            <person name="Gimenez G."/>
            <person name="Robert C."/>
            <person name="Raoult D."/>
            <person name="Drancourt M."/>
        </authorList>
    </citation>
    <scope>NUCLEOTIDE SEQUENCE [LARGE SCALE GENOMIC DNA]</scope>
    <source>
        <strain evidence="2">Achema</strain>
        <plasmid evidence="2">unnamed25</plasmid>
    </source>
</reference>